<dbReference type="InterPro" id="IPR027304">
    <property type="entry name" value="Trigger_fact/SurA_dom_sf"/>
</dbReference>
<dbReference type="InterPro" id="IPR008880">
    <property type="entry name" value="Trigger_fac_C"/>
</dbReference>
<dbReference type="GO" id="GO:0003755">
    <property type="term" value="F:peptidyl-prolyl cis-trans isomerase activity"/>
    <property type="evidence" value="ECO:0007669"/>
    <property type="project" value="UniProtKB-UniRule"/>
</dbReference>
<dbReference type="Pfam" id="PF00254">
    <property type="entry name" value="FKBP_C"/>
    <property type="match status" value="1"/>
</dbReference>
<evidence type="ECO:0000256" key="11">
    <source>
        <dbReference type="ARBA" id="ARBA00029986"/>
    </source>
</evidence>
<evidence type="ECO:0000313" key="18">
    <source>
        <dbReference type="Proteomes" id="UP000440694"/>
    </source>
</evidence>
<dbReference type="PIRSF" id="PIRSF003095">
    <property type="entry name" value="Trigger_factor"/>
    <property type="match status" value="1"/>
</dbReference>
<keyword evidence="5 12" id="KW-0132">Cell division</keyword>
<dbReference type="SUPFAM" id="SSF102735">
    <property type="entry name" value="Trigger factor ribosome-binding domain"/>
    <property type="match status" value="1"/>
</dbReference>
<dbReference type="Gene3D" id="1.10.3120.10">
    <property type="entry name" value="Trigger factor, C-terminal domain"/>
    <property type="match status" value="1"/>
</dbReference>
<comment type="similarity">
    <text evidence="2 12 14">Belongs to the FKBP-type PPIase family. Tig subfamily.</text>
</comment>
<evidence type="ECO:0000256" key="3">
    <source>
        <dbReference type="ARBA" id="ARBA00013194"/>
    </source>
</evidence>
<dbReference type="FunFam" id="3.10.50.40:FF:000001">
    <property type="entry name" value="Trigger factor"/>
    <property type="match status" value="1"/>
</dbReference>
<gene>
    <name evidence="12" type="primary">tig</name>
    <name evidence="17" type="ORF">GIW81_03780</name>
</gene>
<proteinExistence type="inferred from homology"/>
<evidence type="ECO:0000256" key="15">
    <source>
        <dbReference type="SAM" id="MobiDB-lite"/>
    </source>
</evidence>
<dbReference type="RefSeq" id="WP_154737993.1">
    <property type="nucleotide sequence ID" value="NZ_WMBQ01000001.1"/>
</dbReference>
<dbReference type="GO" id="GO:0051301">
    <property type="term" value="P:cell division"/>
    <property type="evidence" value="ECO:0007669"/>
    <property type="project" value="UniProtKB-KW"/>
</dbReference>
<organism evidence="17 18">
    <name type="scientific">Hyphomicrobium album</name>
    <dbReference type="NCBI Taxonomy" id="2665159"/>
    <lineage>
        <taxon>Bacteria</taxon>
        <taxon>Pseudomonadati</taxon>
        <taxon>Pseudomonadota</taxon>
        <taxon>Alphaproteobacteria</taxon>
        <taxon>Hyphomicrobiales</taxon>
        <taxon>Hyphomicrobiaceae</taxon>
        <taxon>Hyphomicrobium</taxon>
    </lineage>
</organism>
<evidence type="ECO:0000256" key="4">
    <source>
        <dbReference type="ARBA" id="ARBA00016902"/>
    </source>
</evidence>
<dbReference type="InterPro" id="IPR008881">
    <property type="entry name" value="Trigger_fac_ribosome-bd_bac"/>
</dbReference>
<feature type="region of interest" description="Disordered" evidence="15">
    <location>
        <begin position="432"/>
        <end position="451"/>
    </location>
</feature>
<keyword evidence="6 12" id="KW-0697">Rotamase</keyword>
<dbReference type="GO" id="GO:0044183">
    <property type="term" value="F:protein folding chaperone"/>
    <property type="evidence" value="ECO:0007669"/>
    <property type="project" value="TreeGrafter"/>
</dbReference>
<keyword evidence="18" id="KW-1185">Reference proteome</keyword>
<dbReference type="PROSITE" id="PS50059">
    <property type="entry name" value="FKBP_PPIASE"/>
    <property type="match status" value="1"/>
</dbReference>
<dbReference type="GO" id="GO:0051083">
    <property type="term" value="P:'de novo' cotranslational protein folding"/>
    <property type="evidence" value="ECO:0007669"/>
    <property type="project" value="TreeGrafter"/>
</dbReference>
<accession>A0A6I3KEZ5</accession>
<evidence type="ECO:0000256" key="8">
    <source>
        <dbReference type="ARBA" id="ARBA00023235"/>
    </source>
</evidence>
<dbReference type="InterPro" id="IPR037041">
    <property type="entry name" value="Trigger_fac_C_sf"/>
</dbReference>
<evidence type="ECO:0000256" key="2">
    <source>
        <dbReference type="ARBA" id="ARBA00005464"/>
    </source>
</evidence>
<evidence type="ECO:0000256" key="1">
    <source>
        <dbReference type="ARBA" id="ARBA00000971"/>
    </source>
</evidence>
<name>A0A6I3KEZ5_9HYPH</name>
<keyword evidence="7 12" id="KW-0143">Chaperone</keyword>
<dbReference type="InterPro" id="IPR005215">
    <property type="entry name" value="Trig_fac"/>
</dbReference>
<dbReference type="Pfam" id="PF05698">
    <property type="entry name" value="Trigger_C"/>
    <property type="match status" value="1"/>
</dbReference>
<evidence type="ECO:0000259" key="16">
    <source>
        <dbReference type="PROSITE" id="PS50059"/>
    </source>
</evidence>
<evidence type="ECO:0000256" key="14">
    <source>
        <dbReference type="RuleBase" id="RU003914"/>
    </source>
</evidence>
<dbReference type="Gene3D" id="3.10.50.40">
    <property type="match status" value="1"/>
</dbReference>
<dbReference type="Gene3D" id="3.30.70.1050">
    <property type="entry name" value="Trigger factor ribosome-binding domain"/>
    <property type="match status" value="1"/>
</dbReference>
<evidence type="ECO:0000256" key="9">
    <source>
        <dbReference type="ARBA" id="ARBA00023306"/>
    </source>
</evidence>
<dbReference type="SUPFAM" id="SSF54534">
    <property type="entry name" value="FKBP-like"/>
    <property type="match status" value="1"/>
</dbReference>
<evidence type="ECO:0000313" key="17">
    <source>
        <dbReference type="EMBL" id="MTD93454.1"/>
    </source>
</evidence>
<evidence type="ECO:0000256" key="12">
    <source>
        <dbReference type="HAMAP-Rule" id="MF_00303"/>
    </source>
</evidence>
<feature type="domain" description="PPIase FKBP-type" evidence="16">
    <location>
        <begin position="170"/>
        <end position="255"/>
    </location>
</feature>
<evidence type="ECO:0000256" key="5">
    <source>
        <dbReference type="ARBA" id="ARBA00022618"/>
    </source>
</evidence>
<dbReference type="EC" id="5.2.1.8" evidence="3 12"/>
<dbReference type="EMBL" id="WMBQ01000001">
    <property type="protein sequence ID" value="MTD93454.1"/>
    <property type="molecule type" value="Genomic_DNA"/>
</dbReference>
<dbReference type="GO" id="GO:0005737">
    <property type="term" value="C:cytoplasm"/>
    <property type="evidence" value="ECO:0007669"/>
    <property type="project" value="UniProtKB-SubCell"/>
</dbReference>
<evidence type="ECO:0000256" key="10">
    <source>
        <dbReference type="ARBA" id="ARBA00024849"/>
    </source>
</evidence>
<comment type="subcellular location">
    <subcellularLocation>
        <location evidence="12">Cytoplasm</location>
    </subcellularLocation>
    <text evidence="12">About half TF is bound to the ribosome near the polypeptide exit tunnel while the other half is free in the cytoplasm.</text>
</comment>
<protein>
    <recommendedName>
        <fullName evidence="4 12">Trigger factor</fullName>
        <shortName evidence="12">TF</shortName>
        <ecNumber evidence="3 12">5.2.1.8</ecNumber>
    </recommendedName>
    <alternativeName>
        <fullName evidence="11 12">PPIase</fullName>
    </alternativeName>
</protein>
<dbReference type="PANTHER" id="PTHR30560:SF3">
    <property type="entry name" value="TRIGGER FACTOR-LIKE PROTEIN TIG, CHLOROPLASTIC"/>
    <property type="match status" value="1"/>
</dbReference>
<evidence type="ECO:0000256" key="13">
    <source>
        <dbReference type="PROSITE-ProRule" id="PRU00277"/>
    </source>
</evidence>
<keyword evidence="9 12" id="KW-0131">Cell cycle</keyword>
<evidence type="ECO:0000256" key="6">
    <source>
        <dbReference type="ARBA" id="ARBA00023110"/>
    </source>
</evidence>
<dbReference type="HAMAP" id="MF_00303">
    <property type="entry name" value="Trigger_factor_Tig"/>
    <property type="match status" value="1"/>
</dbReference>
<comment type="function">
    <text evidence="10 12">Involved in protein export. Acts as a chaperone by maintaining the newly synthesized protein in an open conformation. Functions as a peptidyl-prolyl cis-trans isomerase.</text>
</comment>
<dbReference type="AlphaFoldDB" id="A0A6I3KEZ5"/>
<dbReference type="GO" id="GO:0043022">
    <property type="term" value="F:ribosome binding"/>
    <property type="evidence" value="ECO:0007669"/>
    <property type="project" value="TreeGrafter"/>
</dbReference>
<reference evidence="17 18" key="1">
    <citation type="submission" date="2019-11" db="EMBL/GenBank/DDBJ databases">
        <title>Identification of a novel strain.</title>
        <authorList>
            <person name="Xu Q."/>
            <person name="Wang G."/>
        </authorList>
    </citation>
    <scope>NUCLEOTIDE SEQUENCE [LARGE SCALE GENOMIC DNA]</scope>
    <source>
        <strain evidence="18">xq</strain>
    </source>
</reference>
<dbReference type="NCBIfam" id="TIGR00115">
    <property type="entry name" value="tig"/>
    <property type="match status" value="1"/>
</dbReference>
<dbReference type="InterPro" id="IPR046357">
    <property type="entry name" value="PPIase_dom_sf"/>
</dbReference>
<comment type="domain">
    <text evidence="12">Consists of 3 domains; the N-terminus binds the ribosome, the middle domain has PPIase activity, while the C-terminus has intrinsic chaperone activity on its own.</text>
</comment>
<dbReference type="GO" id="GO:0015031">
    <property type="term" value="P:protein transport"/>
    <property type="evidence" value="ECO:0007669"/>
    <property type="project" value="UniProtKB-UniRule"/>
</dbReference>
<dbReference type="InterPro" id="IPR036611">
    <property type="entry name" value="Trigger_fac_ribosome-bd_sf"/>
</dbReference>
<keyword evidence="12" id="KW-0963">Cytoplasm</keyword>
<keyword evidence="8 12" id="KW-0413">Isomerase</keyword>
<dbReference type="InterPro" id="IPR001179">
    <property type="entry name" value="PPIase_FKBP_dom"/>
</dbReference>
<dbReference type="GO" id="GO:0043335">
    <property type="term" value="P:protein unfolding"/>
    <property type="evidence" value="ECO:0007669"/>
    <property type="project" value="TreeGrafter"/>
</dbReference>
<comment type="catalytic activity">
    <reaction evidence="1 12 13">
        <text>[protein]-peptidylproline (omega=180) = [protein]-peptidylproline (omega=0)</text>
        <dbReference type="Rhea" id="RHEA:16237"/>
        <dbReference type="Rhea" id="RHEA-COMP:10747"/>
        <dbReference type="Rhea" id="RHEA-COMP:10748"/>
        <dbReference type="ChEBI" id="CHEBI:83833"/>
        <dbReference type="ChEBI" id="CHEBI:83834"/>
        <dbReference type="EC" id="5.2.1.8"/>
    </reaction>
</comment>
<evidence type="ECO:0000256" key="7">
    <source>
        <dbReference type="ARBA" id="ARBA00023186"/>
    </source>
</evidence>
<dbReference type="Pfam" id="PF05697">
    <property type="entry name" value="Trigger_N"/>
    <property type="match status" value="1"/>
</dbReference>
<comment type="caution">
    <text evidence="17">The sequence shown here is derived from an EMBL/GenBank/DDBJ whole genome shotgun (WGS) entry which is preliminary data.</text>
</comment>
<dbReference type="SUPFAM" id="SSF109998">
    <property type="entry name" value="Triger factor/SurA peptide-binding domain-like"/>
    <property type="match status" value="1"/>
</dbReference>
<dbReference type="PANTHER" id="PTHR30560">
    <property type="entry name" value="TRIGGER FACTOR CHAPERONE AND PEPTIDYL-PROLYL CIS/TRANS ISOMERASE"/>
    <property type="match status" value="1"/>
</dbReference>
<dbReference type="Proteomes" id="UP000440694">
    <property type="component" value="Unassembled WGS sequence"/>
</dbReference>
<sequence length="451" mass="50018">MQITETSNEGLKRTLQVTVPAGELGKRFSDRLDEIKDRVQLKGFRKGKVPVPHLKKMYGRSLMVEVLQDTVRETSNQALADRKLRPAMQPSVTLPEDQAEIEKVLAGQADLSYSMTFEVLPAIELADFKKLKLERLVADVDDEAVEKAIGELVDRSITYTAEEDRAAATGDRVTVDFVGKIDGEAFEGGTAEAAPIVLGQGNFIPGFEEGITGVKAGEARDVAATFPADYPVENLAGKAASFAVTVKEVAAPSRPEVNDEFAKTLGAESVAQLKDLVKQQIDREYANVARQKLKRELLDALEQSHEFELPPSLVDSEFAAIWQQLEANLKRADKTFTDEGKSEEETRAEYRKIAERRVRLGLVIGEIADKNDLKITQDEMRKALIEQARRFPGQEKTVYEYYEKTPGALAELRAPIFEDKVVDFVLDKAKPADKKVSKDELFKKAEDATAA</sequence>